<feature type="transmembrane region" description="Helical" evidence="2">
    <location>
        <begin position="12"/>
        <end position="33"/>
    </location>
</feature>
<dbReference type="AlphaFoldDB" id="A0A061RTI1"/>
<feature type="non-terminal residue" evidence="3">
    <location>
        <position position="164"/>
    </location>
</feature>
<keyword evidence="2" id="KW-0472">Membrane</keyword>
<keyword evidence="2" id="KW-0812">Transmembrane</keyword>
<evidence type="ECO:0000313" key="3">
    <source>
        <dbReference type="EMBL" id="JAC75283.1"/>
    </source>
</evidence>
<accession>A0A061RTI1</accession>
<name>A0A061RTI1_9CHLO</name>
<reference evidence="3" key="1">
    <citation type="submission" date="2014-05" db="EMBL/GenBank/DDBJ databases">
        <title>The transcriptome of the halophilic microalga Tetraselmis sp. GSL018 isolated from the Great Salt Lake, Utah.</title>
        <authorList>
            <person name="Jinkerson R.E."/>
            <person name="D'Adamo S."/>
            <person name="Posewitz M.C."/>
        </authorList>
    </citation>
    <scope>NUCLEOTIDE SEQUENCE</scope>
    <source>
        <strain evidence="3">GSL018</strain>
    </source>
</reference>
<protein>
    <submittedName>
        <fullName evidence="3">Uncharacterized protein</fullName>
    </submittedName>
</protein>
<evidence type="ECO:0000256" key="1">
    <source>
        <dbReference type="SAM" id="MobiDB-lite"/>
    </source>
</evidence>
<gene>
    <name evidence="3" type="ORF">TSPGSL018_23532</name>
</gene>
<dbReference type="EMBL" id="GBEZ01010387">
    <property type="protein sequence ID" value="JAC75283.1"/>
    <property type="molecule type" value="Transcribed_RNA"/>
</dbReference>
<keyword evidence="2" id="KW-1133">Transmembrane helix</keyword>
<proteinExistence type="predicted"/>
<sequence>MLFSGVRWEAKLVLFVFILAWLVLSGTDIWNLVSTLNFLSRDKSHKSLSLTEELGFKYVHPVKKDSHVSVHETWEREVSSKVRSSLIGDAPTAGSFHAEVVPDVLEQEDDKRSASVARPPPPPAWGKLLSSNFLGQNNKQIRLKKRKNGDLEWNVHIKHPRPFP</sequence>
<feature type="region of interest" description="Disordered" evidence="1">
    <location>
        <begin position="109"/>
        <end position="130"/>
    </location>
</feature>
<organism evidence="3">
    <name type="scientific">Tetraselmis sp. GSL018</name>
    <dbReference type="NCBI Taxonomy" id="582737"/>
    <lineage>
        <taxon>Eukaryota</taxon>
        <taxon>Viridiplantae</taxon>
        <taxon>Chlorophyta</taxon>
        <taxon>core chlorophytes</taxon>
        <taxon>Chlorodendrophyceae</taxon>
        <taxon>Chlorodendrales</taxon>
        <taxon>Chlorodendraceae</taxon>
        <taxon>Tetraselmis</taxon>
    </lineage>
</organism>
<evidence type="ECO:0000256" key="2">
    <source>
        <dbReference type="SAM" id="Phobius"/>
    </source>
</evidence>